<proteinExistence type="predicted"/>
<dbReference type="PANTHER" id="PTHR33463:SF105">
    <property type="entry name" value="AND NB-ARC DOMAIN DISEASE RESISTANCE PROTEIN, PUTATIVE-RELATED"/>
    <property type="match status" value="1"/>
</dbReference>
<dbReference type="InterPro" id="IPR032675">
    <property type="entry name" value="LRR_dom_sf"/>
</dbReference>
<evidence type="ECO:0000313" key="4">
    <source>
        <dbReference type="Proteomes" id="UP001058974"/>
    </source>
</evidence>
<dbReference type="EMBL" id="JAMSHJ010000005">
    <property type="protein sequence ID" value="KAI5408641.1"/>
    <property type="molecule type" value="Genomic_DNA"/>
</dbReference>
<dbReference type="InterPro" id="IPR057135">
    <property type="entry name" value="At4g27190-like_LRR"/>
</dbReference>
<name>A0A9D4WUD2_PEA</name>
<protein>
    <recommendedName>
        <fullName evidence="2">Disease resistance protein At4g27190-like leucine-rich repeats domain-containing protein</fullName>
    </recommendedName>
</protein>
<dbReference type="PANTHER" id="PTHR33463">
    <property type="entry name" value="NB-ARC DOMAIN-CONTAINING PROTEIN-RELATED"/>
    <property type="match status" value="1"/>
</dbReference>
<sequence length="247" mass="28023">MENLEELCNGPLSFDTFKSLEELSIGNCKHLRSLFKCNLNLCSLKKVSLNSCPMLISLFELSTARSLVLLEILEIIDCEGLEYIILDERKGEGSRREIIDEDSRSLDPMFLKLKALEIEKCPNFEVILPFVSAHDLPALESITMRSCDKLKYIFGQDVKLGSLKNINLDDVPNLIDIFPESNHTTSLTYKKSSSISRSASKPATQSDYIKCNIFSWIDMYYCGNKLRSTKSTKIPLVHVNQPQNNLM</sequence>
<evidence type="ECO:0000313" key="3">
    <source>
        <dbReference type="EMBL" id="KAI5408641.1"/>
    </source>
</evidence>
<dbReference type="Proteomes" id="UP001058974">
    <property type="component" value="Chromosome 5"/>
</dbReference>
<feature type="non-terminal residue" evidence="3">
    <location>
        <position position="247"/>
    </location>
</feature>
<evidence type="ECO:0000259" key="2">
    <source>
        <dbReference type="Pfam" id="PF23247"/>
    </source>
</evidence>
<gene>
    <name evidence="3" type="ORF">KIW84_054467</name>
</gene>
<keyword evidence="1" id="KW-0611">Plant defense</keyword>
<accession>A0A9D4WUD2</accession>
<dbReference type="AlphaFoldDB" id="A0A9D4WUD2"/>
<dbReference type="InterPro" id="IPR050905">
    <property type="entry name" value="Plant_NBS-LRR"/>
</dbReference>
<dbReference type="SUPFAM" id="SSF52047">
    <property type="entry name" value="RNI-like"/>
    <property type="match status" value="1"/>
</dbReference>
<keyword evidence="4" id="KW-1185">Reference proteome</keyword>
<organism evidence="3 4">
    <name type="scientific">Pisum sativum</name>
    <name type="common">Garden pea</name>
    <name type="synonym">Lathyrus oleraceus</name>
    <dbReference type="NCBI Taxonomy" id="3888"/>
    <lineage>
        <taxon>Eukaryota</taxon>
        <taxon>Viridiplantae</taxon>
        <taxon>Streptophyta</taxon>
        <taxon>Embryophyta</taxon>
        <taxon>Tracheophyta</taxon>
        <taxon>Spermatophyta</taxon>
        <taxon>Magnoliopsida</taxon>
        <taxon>eudicotyledons</taxon>
        <taxon>Gunneridae</taxon>
        <taxon>Pentapetalae</taxon>
        <taxon>rosids</taxon>
        <taxon>fabids</taxon>
        <taxon>Fabales</taxon>
        <taxon>Fabaceae</taxon>
        <taxon>Papilionoideae</taxon>
        <taxon>50 kb inversion clade</taxon>
        <taxon>NPAAA clade</taxon>
        <taxon>Hologalegina</taxon>
        <taxon>IRL clade</taxon>
        <taxon>Fabeae</taxon>
        <taxon>Lathyrus</taxon>
    </lineage>
</organism>
<reference evidence="3 4" key="1">
    <citation type="journal article" date="2022" name="Nat. Genet.">
        <title>Improved pea reference genome and pan-genome highlight genomic features and evolutionary characteristics.</title>
        <authorList>
            <person name="Yang T."/>
            <person name="Liu R."/>
            <person name="Luo Y."/>
            <person name="Hu S."/>
            <person name="Wang D."/>
            <person name="Wang C."/>
            <person name="Pandey M.K."/>
            <person name="Ge S."/>
            <person name="Xu Q."/>
            <person name="Li N."/>
            <person name="Li G."/>
            <person name="Huang Y."/>
            <person name="Saxena R.K."/>
            <person name="Ji Y."/>
            <person name="Li M."/>
            <person name="Yan X."/>
            <person name="He Y."/>
            <person name="Liu Y."/>
            <person name="Wang X."/>
            <person name="Xiang C."/>
            <person name="Varshney R.K."/>
            <person name="Ding H."/>
            <person name="Gao S."/>
            <person name="Zong X."/>
        </authorList>
    </citation>
    <scope>NUCLEOTIDE SEQUENCE [LARGE SCALE GENOMIC DNA]</scope>
    <source>
        <strain evidence="3 4">cv. Zhongwan 6</strain>
    </source>
</reference>
<evidence type="ECO:0000256" key="1">
    <source>
        <dbReference type="ARBA" id="ARBA00022821"/>
    </source>
</evidence>
<feature type="domain" description="Disease resistance protein At4g27190-like leucine-rich repeats" evidence="2">
    <location>
        <begin position="97"/>
        <end position="183"/>
    </location>
</feature>
<dbReference type="Pfam" id="PF23247">
    <property type="entry name" value="LRR_RPS2"/>
    <property type="match status" value="1"/>
</dbReference>
<dbReference type="Gene3D" id="3.80.10.10">
    <property type="entry name" value="Ribonuclease Inhibitor"/>
    <property type="match status" value="2"/>
</dbReference>
<dbReference type="Gramene" id="Psat05G0446700-T4">
    <property type="protein sequence ID" value="KAI5408641.1"/>
    <property type="gene ID" value="KIW84_054467"/>
</dbReference>
<comment type="caution">
    <text evidence="3">The sequence shown here is derived from an EMBL/GenBank/DDBJ whole genome shotgun (WGS) entry which is preliminary data.</text>
</comment>